<feature type="non-terminal residue" evidence="2">
    <location>
        <position position="1"/>
    </location>
</feature>
<dbReference type="AlphaFoldDB" id="A0A140DKX9"/>
<organism evidence="2">
    <name type="scientific">Rhynchophorus ferrugineus</name>
    <name type="common">Red palm weevil</name>
    <name type="synonym">Curculio ferrugineus</name>
    <dbReference type="NCBI Taxonomy" id="354439"/>
    <lineage>
        <taxon>Eukaryota</taxon>
        <taxon>Metazoa</taxon>
        <taxon>Ecdysozoa</taxon>
        <taxon>Arthropoda</taxon>
        <taxon>Hexapoda</taxon>
        <taxon>Insecta</taxon>
        <taxon>Pterygota</taxon>
        <taxon>Neoptera</taxon>
        <taxon>Endopterygota</taxon>
        <taxon>Coleoptera</taxon>
        <taxon>Polyphaga</taxon>
        <taxon>Cucujiformia</taxon>
        <taxon>Curculionidae</taxon>
        <taxon>Dryophthorinae</taxon>
        <taxon>Rhynchophorus</taxon>
    </lineage>
</organism>
<evidence type="ECO:0000256" key="1">
    <source>
        <dbReference type="SAM" id="MobiDB-lite"/>
    </source>
</evidence>
<accession>A0A140DKX9</accession>
<reference evidence="2" key="1">
    <citation type="submission" date="2015-09" db="EMBL/GenBank/DDBJ databases">
        <title>Molecular characterization of Rhynchophorus ferrugineus (Olivier) (Coleoptera: Curculionidae) transcriptome.</title>
        <authorList>
            <person name="Hussain A."/>
            <person name="Rizwan-ul-Haq M."/>
            <person name="Al-Ayedh H."/>
            <person name="Al-Jabr A.M."/>
        </authorList>
    </citation>
    <scope>NUCLEOTIDE SEQUENCE</scope>
    <source>
        <strain evidence="2">RPWSSHCyp66</strain>
    </source>
</reference>
<feature type="compositionally biased region" description="Polar residues" evidence="1">
    <location>
        <begin position="55"/>
        <end position="72"/>
    </location>
</feature>
<protein>
    <submittedName>
        <fullName evidence="2">Uncharacterized protein</fullName>
    </submittedName>
</protein>
<feature type="compositionally biased region" description="Polar residues" evidence="1">
    <location>
        <begin position="85"/>
        <end position="96"/>
    </location>
</feature>
<evidence type="ECO:0000313" key="2">
    <source>
        <dbReference type="EMBL" id="AMK48594.1"/>
    </source>
</evidence>
<dbReference type="EMBL" id="KT748813">
    <property type="protein sequence ID" value="AMK48594.1"/>
    <property type="molecule type" value="mRNA"/>
</dbReference>
<feature type="region of interest" description="Disordered" evidence="1">
    <location>
        <begin position="55"/>
        <end position="103"/>
    </location>
</feature>
<sequence>LSMTLGDTRTSQHCSSRPLQFLLSHCKSSMSNAMTSDIEMTDLATDVNTSPDVVTNEQALPQPSSTDNSAITPTLGPGSVKTRKTGTYVSGGTNHQVDPLSLP</sequence>
<name>A0A140DKX9_RHYFE</name>
<proteinExistence type="evidence at transcript level"/>